<dbReference type="PIRSF" id="PIRSF029038">
    <property type="entry name" value="Mtase_YbiN_prd"/>
    <property type="match status" value="1"/>
</dbReference>
<gene>
    <name evidence="6 7" type="primary">rlmF</name>
    <name evidence="7" type="ORF">GCM10009332_29180</name>
</gene>
<dbReference type="EMBL" id="BMPZ01000010">
    <property type="protein sequence ID" value="GGI89925.1"/>
    <property type="molecule type" value="Genomic_DNA"/>
</dbReference>
<dbReference type="HAMAP" id="MF_01848">
    <property type="entry name" value="23SrRNA_methyltr_F"/>
    <property type="match status" value="1"/>
</dbReference>
<dbReference type="InterPro" id="IPR029063">
    <property type="entry name" value="SAM-dependent_MTases_sf"/>
</dbReference>
<evidence type="ECO:0000256" key="4">
    <source>
        <dbReference type="ARBA" id="ARBA00022679"/>
    </source>
</evidence>
<dbReference type="PANTHER" id="PTHR13393">
    <property type="entry name" value="SAM-DEPENDENT METHYLTRANSFERASE"/>
    <property type="match status" value="1"/>
</dbReference>
<proteinExistence type="inferred from homology"/>
<evidence type="ECO:0000313" key="7">
    <source>
        <dbReference type="EMBL" id="GGI89925.1"/>
    </source>
</evidence>
<keyword evidence="3 6" id="KW-0489">Methyltransferase</keyword>
<dbReference type="PANTHER" id="PTHR13393:SF0">
    <property type="entry name" value="RNA N6-ADENOSINE-METHYLTRANSFERASE METTL16"/>
    <property type="match status" value="1"/>
</dbReference>
<evidence type="ECO:0000256" key="6">
    <source>
        <dbReference type="HAMAP-Rule" id="MF_01848"/>
    </source>
</evidence>
<protein>
    <recommendedName>
        <fullName evidence="6">Ribosomal RNA large subunit methyltransferase F</fullName>
        <ecNumber evidence="6">2.1.1.181</ecNumber>
    </recommendedName>
    <alternativeName>
        <fullName evidence="6">23S rRNA mA1618 methyltransferase</fullName>
    </alternativeName>
    <alternativeName>
        <fullName evidence="6">rRNA adenine N-6-methyltransferase</fullName>
    </alternativeName>
</protein>
<name>A0A917JYG8_9GAMM</name>
<keyword evidence="4 6" id="KW-0808">Transferase</keyword>
<reference evidence="7" key="1">
    <citation type="journal article" date="2014" name="Int. J. Syst. Evol. Microbiol.">
        <title>Complete genome sequence of Corynebacterium casei LMG S-19264T (=DSM 44701T), isolated from a smear-ripened cheese.</title>
        <authorList>
            <consortium name="US DOE Joint Genome Institute (JGI-PGF)"/>
            <person name="Walter F."/>
            <person name="Albersmeier A."/>
            <person name="Kalinowski J."/>
            <person name="Ruckert C."/>
        </authorList>
    </citation>
    <scope>NUCLEOTIDE SEQUENCE</scope>
    <source>
        <strain evidence="7">JCM 30804</strain>
    </source>
</reference>
<evidence type="ECO:0000256" key="2">
    <source>
        <dbReference type="ARBA" id="ARBA00022552"/>
    </source>
</evidence>
<dbReference type="InterPro" id="IPR016909">
    <property type="entry name" value="rRNA_lsu_MeTfrase_F"/>
</dbReference>
<reference evidence="7" key="2">
    <citation type="submission" date="2020-09" db="EMBL/GenBank/DDBJ databases">
        <authorList>
            <person name="Sun Q."/>
            <person name="Ohkuma M."/>
        </authorList>
    </citation>
    <scope>NUCLEOTIDE SEQUENCE</scope>
    <source>
        <strain evidence="7">JCM 30804</strain>
    </source>
</reference>
<keyword evidence="5 6" id="KW-0949">S-adenosyl-L-methionine</keyword>
<evidence type="ECO:0000256" key="5">
    <source>
        <dbReference type="ARBA" id="ARBA00022691"/>
    </source>
</evidence>
<accession>A0A917JYG8</accession>
<evidence type="ECO:0000256" key="3">
    <source>
        <dbReference type="ARBA" id="ARBA00022603"/>
    </source>
</evidence>
<comment type="function">
    <text evidence="6">Specifically methylates the adenine in position 1618 of 23S rRNA.</text>
</comment>
<sequence>MAHAPQLKPFVRPSPFGALSIDFADPQAVKCLNAALLSLHYGIHDWDIPDGFLCPPVPGRVDYLHYVADLLADSGKIPKGGQVKALDIGTGANGIYPLLGHAVYGWRFVASDIDPLSLTNVEQLKRHNQLTEQQLELRHQQSAAQIFDGIIQPNERFDLTLCNPPFHESLAQAAAGSARKHANLTANRQKKGIQTPNRANASLNFGGQKAELWCDGGEKQFLHNMIHESAKFSAQCLWFSSLVSKKENLKPCQMWLEKLAAQQVQVIDMSQGNKMTRVLAWTFLDPQQRRTWAKFRA</sequence>
<dbReference type="GO" id="GO:0005737">
    <property type="term" value="C:cytoplasm"/>
    <property type="evidence" value="ECO:0007669"/>
    <property type="project" value="UniProtKB-SubCell"/>
</dbReference>
<dbReference type="GO" id="GO:0070475">
    <property type="term" value="P:rRNA base methylation"/>
    <property type="evidence" value="ECO:0007669"/>
    <property type="project" value="TreeGrafter"/>
</dbReference>
<dbReference type="Proteomes" id="UP000613743">
    <property type="component" value="Unassembled WGS sequence"/>
</dbReference>
<dbReference type="Gene3D" id="3.40.50.150">
    <property type="entry name" value="Vaccinia Virus protein VP39"/>
    <property type="match status" value="1"/>
</dbReference>
<comment type="caution">
    <text evidence="7">The sequence shown here is derived from an EMBL/GenBank/DDBJ whole genome shotgun (WGS) entry which is preliminary data.</text>
</comment>
<keyword evidence="2 6" id="KW-0698">rRNA processing</keyword>
<dbReference type="Pfam" id="PF05971">
    <property type="entry name" value="Methyltransf_10"/>
    <property type="match status" value="1"/>
</dbReference>
<comment type="similarity">
    <text evidence="6">Belongs to the methyltransferase superfamily. METTL16/RlmF family.</text>
</comment>
<dbReference type="AlphaFoldDB" id="A0A917JYG8"/>
<dbReference type="InterPro" id="IPR010286">
    <property type="entry name" value="METTL16/RlmF"/>
</dbReference>
<evidence type="ECO:0000313" key="8">
    <source>
        <dbReference type="Proteomes" id="UP000613743"/>
    </source>
</evidence>
<dbReference type="GO" id="GO:0052907">
    <property type="term" value="F:23S rRNA (adenine(1618)-N(6))-methyltransferase activity"/>
    <property type="evidence" value="ECO:0007669"/>
    <property type="project" value="UniProtKB-EC"/>
</dbReference>
<dbReference type="NCBIfam" id="NF008725">
    <property type="entry name" value="PRK11727.1"/>
    <property type="match status" value="1"/>
</dbReference>
<dbReference type="SUPFAM" id="SSF53335">
    <property type="entry name" value="S-adenosyl-L-methionine-dependent methyltransferases"/>
    <property type="match status" value="1"/>
</dbReference>
<evidence type="ECO:0000256" key="1">
    <source>
        <dbReference type="ARBA" id="ARBA00022490"/>
    </source>
</evidence>
<comment type="catalytic activity">
    <reaction evidence="6">
        <text>adenosine(1618) in 23S rRNA + S-adenosyl-L-methionine = N(6)-methyladenosine(1618) in 23S rRNA + S-adenosyl-L-homocysteine + H(+)</text>
        <dbReference type="Rhea" id="RHEA:16497"/>
        <dbReference type="Rhea" id="RHEA-COMP:10229"/>
        <dbReference type="Rhea" id="RHEA-COMP:10231"/>
        <dbReference type="ChEBI" id="CHEBI:15378"/>
        <dbReference type="ChEBI" id="CHEBI:57856"/>
        <dbReference type="ChEBI" id="CHEBI:59789"/>
        <dbReference type="ChEBI" id="CHEBI:74411"/>
        <dbReference type="ChEBI" id="CHEBI:74449"/>
        <dbReference type="EC" id="2.1.1.181"/>
    </reaction>
</comment>
<organism evidence="7 8">
    <name type="scientific">Shewanella gelidii</name>
    <dbReference type="NCBI Taxonomy" id="1642821"/>
    <lineage>
        <taxon>Bacteria</taxon>
        <taxon>Pseudomonadati</taxon>
        <taxon>Pseudomonadota</taxon>
        <taxon>Gammaproteobacteria</taxon>
        <taxon>Alteromonadales</taxon>
        <taxon>Shewanellaceae</taxon>
        <taxon>Shewanella</taxon>
    </lineage>
</organism>
<keyword evidence="8" id="KW-1185">Reference proteome</keyword>
<dbReference type="EC" id="2.1.1.181" evidence="6"/>
<comment type="subcellular location">
    <subcellularLocation>
        <location evidence="6">Cytoplasm</location>
    </subcellularLocation>
</comment>
<dbReference type="CDD" id="cd02440">
    <property type="entry name" value="AdoMet_MTases"/>
    <property type="match status" value="1"/>
</dbReference>
<keyword evidence="1 6" id="KW-0963">Cytoplasm</keyword>